<sequence>MAHGDASVSCCFLSSLDYLTAVMFCDVRTTAVDSKLPMDPSLTILGMCVRSPGHSNNGPLALWPSLVEKAYMKLMGGYNFPGSNSSIDLHALTGWIPEHIGIKSPTFSREKTWARILHGHSEGHCVLTLGTDTKVDTDLIFECWGRRLLKEHNYAVVDVREVDGERLLTVLDSRIERGLLEAGNGHLEPARPGPSSTLEFSWDEICNLFEGIYLNWDPGLFQHHLEFHGTWKAKSAEDKELSSNRHLRLIIEPYGKSHDIWVLLTRHQVASGRRSEYIALHTHDYEEQQMDATKITAKATYTNSTHVLARTTINEGSDTLSILTSYDGPFEEVGYTVAVHSCSSISWDKSISKAQFTQKEEGNLTSKTGGGNCSYPTYMVNPQYHLRIHPEKGLAASDGLRSGLKANITLTCQASRETPLNVTVVWSQGERIMELTRKEIAASSGAYNYGFVRATQTLPAGDYTVIVSAFEPQHTGPFMLRIESSHHFEIKPIPQEGTGTYHKIIRGAWDAQTAAGSPDFKRYLHNPIYEVELSSVTQLKVRLQLLQHTSISLNLTLFHMSSDLDSIGKHIATSGPYSDTISGVVTPQISLNPGKYLLVPSTYHPAMQVGFKLIAYCSTANVKITLRAPRT</sequence>
<keyword evidence="3" id="KW-0378">Hydrolase</keyword>
<gene>
    <name evidence="8" type="ORF">PILCRDRAFT_820336</name>
</gene>
<evidence type="ECO:0000313" key="8">
    <source>
        <dbReference type="EMBL" id="KIM82476.1"/>
    </source>
</evidence>
<evidence type="ECO:0000256" key="5">
    <source>
        <dbReference type="PROSITE-ProRule" id="PRU00239"/>
    </source>
</evidence>
<dbReference type="InterPro" id="IPR007110">
    <property type="entry name" value="Ig-like_dom"/>
</dbReference>
<dbReference type="AlphaFoldDB" id="A0A0C3FU90"/>
<dbReference type="PROSITE" id="PS50835">
    <property type="entry name" value="IG_LIKE"/>
    <property type="match status" value="1"/>
</dbReference>
<dbReference type="GO" id="GO:0004198">
    <property type="term" value="F:calcium-dependent cysteine-type endopeptidase activity"/>
    <property type="evidence" value="ECO:0007669"/>
    <property type="project" value="InterPro"/>
</dbReference>
<reference evidence="8 9" key="1">
    <citation type="submission" date="2014-04" db="EMBL/GenBank/DDBJ databases">
        <authorList>
            <consortium name="DOE Joint Genome Institute"/>
            <person name="Kuo A."/>
            <person name="Tarkka M."/>
            <person name="Buscot F."/>
            <person name="Kohler A."/>
            <person name="Nagy L.G."/>
            <person name="Floudas D."/>
            <person name="Copeland A."/>
            <person name="Barry K.W."/>
            <person name="Cichocki N."/>
            <person name="Veneault-Fourrey C."/>
            <person name="LaButti K."/>
            <person name="Lindquist E.A."/>
            <person name="Lipzen A."/>
            <person name="Lundell T."/>
            <person name="Morin E."/>
            <person name="Murat C."/>
            <person name="Sun H."/>
            <person name="Tunlid A."/>
            <person name="Henrissat B."/>
            <person name="Grigoriev I.V."/>
            <person name="Hibbett D.S."/>
            <person name="Martin F."/>
            <person name="Nordberg H.P."/>
            <person name="Cantor M.N."/>
            <person name="Hua S.X."/>
        </authorList>
    </citation>
    <scope>NUCLEOTIDE SEQUENCE [LARGE SCALE GENOMIC DNA]</scope>
    <source>
        <strain evidence="8 9">F 1598</strain>
    </source>
</reference>
<dbReference type="Gene3D" id="2.60.120.380">
    <property type="match status" value="2"/>
</dbReference>
<evidence type="ECO:0000313" key="9">
    <source>
        <dbReference type="Proteomes" id="UP000054166"/>
    </source>
</evidence>
<evidence type="ECO:0000259" key="7">
    <source>
        <dbReference type="PROSITE" id="PS50835"/>
    </source>
</evidence>
<dbReference type="InterPro" id="IPR036213">
    <property type="entry name" value="Calpain_III_sf"/>
</dbReference>
<keyword evidence="2" id="KW-0645">Protease</keyword>
<dbReference type="STRING" id="765440.A0A0C3FU90"/>
<feature type="domain" description="Calpain catalytic" evidence="6">
    <location>
        <begin position="28"/>
        <end position="172"/>
    </location>
</feature>
<dbReference type="HOGENOM" id="CLU_006770_0_0_1"/>
<feature type="domain" description="Ig-like" evidence="7">
    <location>
        <begin position="376"/>
        <end position="426"/>
    </location>
</feature>
<name>A0A0C3FU90_PILCF</name>
<dbReference type="PROSITE" id="PS50203">
    <property type="entry name" value="CALPAIN_CAT"/>
    <property type="match status" value="1"/>
</dbReference>
<evidence type="ECO:0008006" key="10">
    <source>
        <dbReference type="Google" id="ProtNLM"/>
    </source>
</evidence>
<dbReference type="SUPFAM" id="SSF54001">
    <property type="entry name" value="Cysteine proteinases"/>
    <property type="match status" value="1"/>
</dbReference>
<proteinExistence type="inferred from homology"/>
<evidence type="ECO:0000256" key="4">
    <source>
        <dbReference type="ARBA" id="ARBA00022807"/>
    </source>
</evidence>
<dbReference type="SMART" id="SM00720">
    <property type="entry name" value="calpain_III"/>
    <property type="match status" value="2"/>
</dbReference>
<keyword evidence="4" id="KW-0788">Thiol protease</keyword>
<comment type="similarity">
    <text evidence="1">Belongs to the peptidase C2 family. PalB/RIM13 subfamily.</text>
</comment>
<evidence type="ECO:0000256" key="1">
    <source>
        <dbReference type="ARBA" id="ARBA00010193"/>
    </source>
</evidence>
<dbReference type="InterPro" id="IPR022683">
    <property type="entry name" value="Calpain_III"/>
</dbReference>
<dbReference type="InterPro" id="IPR001300">
    <property type="entry name" value="Peptidase_C2_calpain_cat"/>
</dbReference>
<dbReference type="GO" id="GO:0006508">
    <property type="term" value="P:proteolysis"/>
    <property type="evidence" value="ECO:0007669"/>
    <property type="project" value="UniProtKB-KW"/>
</dbReference>
<dbReference type="Pfam" id="PF00648">
    <property type="entry name" value="Peptidase_C2"/>
    <property type="match status" value="1"/>
</dbReference>
<dbReference type="Proteomes" id="UP000054166">
    <property type="component" value="Unassembled WGS sequence"/>
</dbReference>
<dbReference type="PANTHER" id="PTHR46143">
    <property type="entry name" value="CALPAIN-7"/>
    <property type="match status" value="1"/>
</dbReference>
<accession>A0A0C3FU90</accession>
<dbReference type="InterPro" id="IPR038765">
    <property type="entry name" value="Papain-like_cys_pep_sf"/>
</dbReference>
<dbReference type="PANTHER" id="PTHR46143:SF1">
    <property type="entry name" value="CALPAIN-7"/>
    <property type="match status" value="1"/>
</dbReference>
<dbReference type="SUPFAM" id="SSF49758">
    <property type="entry name" value="Calpain large subunit, middle domain (domain III)"/>
    <property type="match status" value="3"/>
</dbReference>
<organism evidence="8 9">
    <name type="scientific">Piloderma croceum (strain F 1598)</name>
    <dbReference type="NCBI Taxonomy" id="765440"/>
    <lineage>
        <taxon>Eukaryota</taxon>
        <taxon>Fungi</taxon>
        <taxon>Dikarya</taxon>
        <taxon>Basidiomycota</taxon>
        <taxon>Agaricomycotina</taxon>
        <taxon>Agaricomycetes</taxon>
        <taxon>Agaricomycetidae</taxon>
        <taxon>Atheliales</taxon>
        <taxon>Atheliaceae</taxon>
        <taxon>Piloderma</taxon>
    </lineage>
</organism>
<evidence type="ECO:0000259" key="6">
    <source>
        <dbReference type="PROSITE" id="PS50203"/>
    </source>
</evidence>
<dbReference type="EMBL" id="KN832994">
    <property type="protein sequence ID" value="KIM82476.1"/>
    <property type="molecule type" value="Genomic_DNA"/>
</dbReference>
<dbReference type="OrthoDB" id="167576at2759"/>
<keyword evidence="9" id="KW-1185">Reference proteome</keyword>
<dbReference type="InParanoid" id="A0A0C3FU90"/>
<dbReference type="InterPro" id="IPR022682">
    <property type="entry name" value="Calpain_domain_III"/>
</dbReference>
<reference evidence="9" key="2">
    <citation type="submission" date="2015-01" db="EMBL/GenBank/DDBJ databases">
        <title>Evolutionary Origins and Diversification of the Mycorrhizal Mutualists.</title>
        <authorList>
            <consortium name="DOE Joint Genome Institute"/>
            <consortium name="Mycorrhizal Genomics Consortium"/>
            <person name="Kohler A."/>
            <person name="Kuo A."/>
            <person name="Nagy L.G."/>
            <person name="Floudas D."/>
            <person name="Copeland A."/>
            <person name="Barry K.W."/>
            <person name="Cichocki N."/>
            <person name="Veneault-Fourrey C."/>
            <person name="LaButti K."/>
            <person name="Lindquist E.A."/>
            <person name="Lipzen A."/>
            <person name="Lundell T."/>
            <person name="Morin E."/>
            <person name="Murat C."/>
            <person name="Riley R."/>
            <person name="Ohm R."/>
            <person name="Sun H."/>
            <person name="Tunlid A."/>
            <person name="Henrissat B."/>
            <person name="Grigoriev I.V."/>
            <person name="Hibbett D.S."/>
            <person name="Martin F."/>
        </authorList>
    </citation>
    <scope>NUCLEOTIDE SEQUENCE [LARGE SCALE GENOMIC DNA]</scope>
    <source>
        <strain evidence="9">F 1598</strain>
    </source>
</reference>
<dbReference type="Pfam" id="PF01067">
    <property type="entry name" value="Calpain_III"/>
    <property type="match status" value="1"/>
</dbReference>
<evidence type="ECO:0000256" key="2">
    <source>
        <dbReference type="ARBA" id="ARBA00022670"/>
    </source>
</evidence>
<dbReference type="InterPro" id="IPR051297">
    <property type="entry name" value="PalB/RIM13"/>
</dbReference>
<comment type="caution">
    <text evidence="5">Lacks conserved residue(s) required for the propagation of feature annotation.</text>
</comment>
<protein>
    <recommendedName>
        <fullName evidence="10">Calpain catalytic domain-containing protein</fullName>
    </recommendedName>
</protein>
<dbReference type="SMART" id="SM00230">
    <property type="entry name" value="CysPc"/>
    <property type="match status" value="1"/>
</dbReference>
<evidence type="ECO:0000256" key="3">
    <source>
        <dbReference type="ARBA" id="ARBA00022801"/>
    </source>
</evidence>